<dbReference type="AlphaFoldDB" id="A0A849K5H0"/>
<dbReference type="RefSeq" id="WP_171247698.1">
    <property type="nucleotide sequence ID" value="NZ_JABFAJ010000021.1"/>
</dbReference>
<organism evidence="2 3">
    <name type="scientific">Isoptericola sediminis</name>
    <dbReference type="NCBI Taxonomy" id="2733572"/>
    <lineage>
        <taxon>Bacteria</taxon>
        <taxon>Bacillati</taxon>
        <taxon>Actinomycetota</taxon>
        <taxon>Actinomycetes</taxon>
        <taxon>Micrococcales</taxon>
        <taxon>Promicromonosporaceae</taxon>
        <taxon>Isoptericola</taxon>
    </lineage>
</organism>
<comment type="caution">
    <text evidence="2">The sequence shown here is derived from an EMBL/GenBank/DDBJ whole genome shotgun (WGS) entry which is preliminary data.</text>
</comment>
<dbReference type="PANTHER" id="PTHR43138">
    <property type="entry name" value="ACETYLTRANSFERASE, GNAT FAMILY"/>
    <property type="match status" value="1"/>
</dbReference>
<dbReference type="Gene3D" id="3.40.630.30">
    <property type="match status" value="1"/>
</dbReference>
<evidence type="ECO:0000313" key="2">
    <source>
        <dbReference type="EMBL" id="NNU28151.1"/>
    </source>
</evidence>
<dbReference type="EMBL" id="JABFAJ010000021">
    <property type="protein sequence ID" value="NNU28151.1"/>
    <property type="molecule type" value="Genomic_DNA"/>
</dbReference>
<reference evidence="2 3" key="1">
    <citation type="submission" date="2020-05" db="EMBL/GenBank/DDBJ databases">
        <title>Genome sequence of Isoptericola sp. JC619 isolated from Chilika lagoon, India.</title>
        <authorList>
            <person name="Kumar D."/>
            <person name="Appam K."/>
            <person name="Gandham S."/>
            <person name="Uppada J."/>
            <person name="Sasikala C."/>
            <person name="Venkata Ramana C."/>
        </authorList>
    </citation>
    <scope>NUCLEOTIDE SEQUENCE [LARGE SCALE GENOMIC DNA]</scope>
    <source>
        <strain evidence="2 3">JC619</strain>
    </source>
</reference>
<keyword evidence="3" id="KW-1185">Reference proteome</keyword>
<keyword evidence="2" id="KW-0808">Transferase</keyword>
<name>A0A849K5H0_9MICO</name>
<evidence type="ECO:0000313" key="3">
    <source>
        <dbReference type="Proteomes" id="UP000557204"/>
    </source>
</evidence>
<dbReference type="PROSITE" id="PS51186">
    <property type="entry name" value="GNAT"/>
    <property type="match status" value="1"/>
</dbReference>
<protein>
    <submittedName>
        <fullName evidence="2">GNAT family N-acetyltransferase</fullName>
    </submittedName>
</protein>
<sequence>MWSVSTRAASPGAPPTIRAARPADWPALWRVVEPVVREGETYTYPTDLTSEQAKELWLAEPPAATVLAESDGVVLGTARMGPNKPGHGDHVGTAAFMVAPEARGRGVARALAEHVVAWHRAEGYRGIQFNAVVESNTAAVRLWRSLGWDIVGTVPGAFRSPAHGYVGLHVMYRALDQHSE</sequence>
<evidence type="ECO:0000259" key="1">
    <source>
        <dbReference type="PROSITE" id="PS51186"/>
    </source>
</evidence>
<dbReference type="Proteomes" id="UP000557204">
    <property type="component" value="Unassembled WGS sequence"/>
</dbReference>
<dbReference type="CDD" id="cd04301">
    <property type="entry name" value="NAT_SF"/>
    <property type="match status" value="1"/>
</dbReference>
<dbReference type="SUPFAM" id="SSF55729">
    <property type="entry name" value="Acyl-CoA N-acyltransferases (Nat)"/>
    <property type="match status" value="1"/>
</dbReference>
<proteinExistence type="predicted"/>
<dbReference type="GO" id="GO:0016747">
    <property type="term" value="F:acyltransferase activity, transferring groups other than amino-acyl groups"/>
    <property type="evidence" value="ECO:0007669"/>
    <property type="project" value="InterPro"/>
</dbReference>
<dbReference type="InterPro" id="IPR016181">
    <property type="entry name" value="Acyl_CoA_acyltransferase"/>
</dbReference>
<dbReference type="InterPro" id="IPR052742">
    <property type="entry name" value="Mito_N-acetyltransferase"/>
</dbReference>
<dbReference type="InterPro" id="IPR000182">
    <property type="entry name" value="GNAT_dom"/>
</dbReference>
<gene>
    <name evidence="2" type="ORF">HLI28_11445</name>
</gene>
<feature type="domain" description="N-acetyltransferase" evidence="1">
    <location>
        <begin position="15"/>
        <end position="176"/>
    </location>
</feature>
<dbReference type="Pfam" id="PF00583">
    <property type="entry name" value="Acetyltransf_1"/>
    <property type="match status" value="1"/>
</dbReference>
<accession>A0A849K5H0</accession>
<dbReference type="PANTHER" id="PTHR43138:SF1">
    <property type="entry name" value="N-ACETYLTRANSFERASE ACA1"/>
    <property type="match status" value="1"/>
</dbReference>